<name>A0A645H5M7_9ZZZZ</name>
<gene>
    <name evidence="1" type="ORF">SDC9_181801</name>
</gene>
<reference evidence="1" key="1">
    <citation type="submission" date="2019-08" db="EMBL/GenBank/DDBJ databases">
        <authorList>
            <person name="Kucharzyk K."/>
            <person name="Murdoch R.W."/>
            <person name="Higgins S."/>
            <person name="Loffler F."/>
        </authorList>
    </citation>
    <scope>NUCLEOTIDE SEQUENCE</scope>
</reference>
<proteinExistence type="predicted"/>
<protein>
    <submittedName>
        <fullName evidence="1">Uncharacterized protein</fullName>
    </submittedName>
</protein>
<dbReference type="EMBL" id="VSSQ01087278">
    <property type="protein sequence ID" value="MPN34308.1"/>
    <property type="molecule type" value="Genomic_DNA"/>
</dbReference>
<organism evidence="1">
    <name type="scientific">bioreactor metagenome</name>
    <dbReference type="NCBI Taxonomy" id="1076179"/>
    <lineage>
        <taxon>unclassified sequences</taxon>
        <taxon>metagenomes</taxon>
        <taxon>ecological metagenomes</taxon>
    </lineage>
</organism>
<evidence type="ECO:0000313" key="1">
    <source>
        <dbReference type="EMBL" id="MPN34308.1"/>
    </source>
</evidence>
<comment type="caution">
    <text evidence="1">The sequence shown here is derived from an EMBL/GenBank/DDBJ whole genome shotgun (WGS) entry which is preliminary data.</text>
</comment>
<dbReference type="AlphaFoldDB" id="A0A645H5M7"/>
<sequence length="44" mass="5359">MAESRLKEMMENLRRESINIDDFFSHSLDVIYENRQELRGTNRN</sequence>
<accession>A0A645H5M7</accession>